<dbReference type="Proteomes" id="UP000176429">
    <property type="component" value="Unassembled WGS sequence"/>
</dbReference>
<gene>
    <name evidence="1" type="ORF">A3H68_00605</name>
</gene>
<dbReference type="AlphaFoldDB" id="A0A1G2NYN4"/>
<name>A0A1G2NYN4_9BACT</name>
<organism evidence="1 2">
    <name type="scientific">Candidatus Taylorbacteria bacterium RIFCSPLOWO2_02_FULL_46_40</name>
    <dbReference type="NCBI Taxonomy" id="1802329"/>
    <lineage>
        <taxon>Bacteria</taxon>
        <taxon>Candidatus Tayloriibacteriota</taxon>
    </lineage>
</organism>
<protein>
    <submittedName>
        <fullName evidence="1">Uncharacterized protein</fullName>
    </submittedName>
</protein>
<accession>A0A1G2NYN4</accession>
<evidence type="ECO:0000313" key="2">
    <source>
        <dbReference type="Proteomes" id="UP000176429"/>
    </source>
</evidence>
<reference evidence="1 2" key="1">
    <citation type="journal article" date="2016" name="Nat. Commun.">
        <title>Thousands of microbial genomes shed light on interconnected biogeochemical processes in an aquifer system.</title>
        <authorList>
            <person name="Anantharaman K."/>
            <person name="Brown C.T."/>
            <person name="Hug L.A."/>
            <person name="Sharon I."/>
            <person name="Castelle C.J."/>
            <person name="Probst A.J."/>
            <person name="Thomas B.C."/>
            <person name="Singh A."/>
            <person name="Wilkins M.J."/>
            <person name="Karaoz U."/>
            <person name="Brodie E.L."/>
            <person name="Williams K.H."/>
            <person name="Hubbard S.S."/>
            <person name="Banfield J.F."/>
        </authorList>
    </citation>
    <scope>NUCLEOTIDE SEQUENCE [LARGE SCALE GENOMIC DNA]</scope>
</reference>
<evidence type="ECO:0000313" key="1">
    <source>
        <dbReference type="EMBL" id="OHA41216.1"/>
    </source>
</evidence>
<comment type="caution">
    <text evidence="1">The sequence shown here is derived from an EMBL/GenBank/DDBJ whole genome shotgun (WGS) entry which is preliminary data.</text>
</comment>
<sequence>MAHLDKPRLHSDFLGDDVEQAYAELFGAKRVGGVGDNGKDIQTGIEDIPHVQIKSSWDYARKFLTESMRRREFIPLCVGEPGSRDEVVESIREFGAWLAKDIPNRDDLLENIRQVRTLIQRTRSEVTRN</sequence>
<dbReference type="EMBL" id="MHSH01000035">
    <property type="protein sequence ID" value="OHA41216.1"/>
    <property type="molecule type" value="Genomic_DNA"/>
</dbReference>
<proteinExistence type="predicted"/>